<dbReference type="InterPro" id="IPR052558">
    <property type="entry name" value="Siderophore_Hydrolase_D"/>
</dbReference>
<gene>
    <name evidence="3" type="ORF">AB996_0786</name>
</gene>
<dbReference type="PATRIC" id="fig|1359.32.peg.1571"/>
<protein>
    <submittedName>
        <fullName evidence="3">Trilactone hydrolase (Bacillibactin) siderophore</fullName>
    </submittedName>
</protein>
<evidence type="ECO:0000313" key="4">
    <source>
        <dbReference type="Proteomes" id="UP000076519"/>
    </source>
</evidence>
<comment type="caution">
    <text evidence="3">The sequence shown here is derived from an EMBL/GenBank/DDBJ whole genome shotgun (WGS) entry which is preliminary data.</text>
</comment>
<dbReference type="GO" id="GO:0016788">
    <property type="term" value="F:hydrolase activity, acting on ester bonds"/>
    <property type="evidence" value="ECO:0007669"/>
    <property type="project" value="TreeGrafter"/>
</dbReference>
<dbReference type="Proteomes" id="UP000076519">
    <property type="component" value="Unassembled WGS sequence"/>
</dbReference>
<dbReference type="Pfam" id="PF00756">
    <property type="entry name" value="Esterase"/>
    <property type="match status" value="1"/>
</dbReference>
<dbReference type="RefSeq" id="WP_063281431.1">
    <property type="nucleotide sequence ID" value="NZ_LIYF01000014.1"/>
</dbReference>
<name>A0A170MYQ7_LACLC</name>
<dbReference type="PANTHER" id="PTHR40841">
    <property type="entry name" value="SIDEROPHORE TRIACETYLFUSARININE C ESTERASE"/>
    <property type="match status" value="1"/>
</dbReference>
<dbReference type="SUPFAM" id="SSF53474">
    <property type="entry name" value="alpha/beta-Hydrolases"/>
    <property type="match status" value="1"/>
</dbReference>
<dbReference type="EMBL" id="LIYF01000014">
    <property type="protein sequence ID" value="KZK07350.1"/>
    <property type="molecule type" value="Genomic_DNA"/>
</dbReference>
<comment type="similarity">
    <text evidence="1">Belongs to the esterase D family.</text>
</comment>
<proteinExistence type="inferred from homology"/>
<dbReference type="PANTHER" id="PTHR40841:SF2">
    <property type="entry name" value="SIDEROPHORE-DEGRADING ESTERASE (EUROFUNG)"/>
    <property type="match status" value="1"/>
</dbReference>
<organism evidence="3 4">
    <name type="scientific">Lactococcus lactis subsp. cremoris</name>
    <name type="common">Streptococcus cremoris</name>
    <dbReference type="NCBI Taxonomy" id="1359"/>
    <lineage>
        <taxon>Bacteria</taxon>
        <taxon>Bacillati</taxon>
        <taxon>Bacillota</taxon>
        <taxon>Bacilli</taxon>
        <taxon>Lactobacillales</taxon>
        <taxon>Streptococcaceae</taxon>
        <taxon>Lactococcus</taxon>
    </lineage>
</organism>
<accession>A0A170MYQ7</accession>
<keyword evidence="2 3" id="KW-0378">Hydrolase</keyword>
<dbReference type="InterPro" id="IPR029058">
    <property type="entry name" value="AB_hydrolase_fold"/>
</dbReference>
<evidence type="ECO:0000313" key="3">
    <source>
        <dbReference type="EMBL" id="KZK07350.1"/>
    </source>
</evidence>
<sequence>MQQIIKKIGEYYLDIYSPPDISDRSKLPVLYVLDGDAFALTISEAVKLQTRNSRKTGVEPMIIVGIGYHNSSPFNKKKRFIDFTPTKIHEDNPNDFRFGMPKGGGIDQFLVMFAKMHQLIIDDFPIDKNHIGIFGHSLGGLCVLESMLRDELDFLTDFLAVSPSLWWDQEEYFNKLITFDNSKTLHKRAIISVGSDEGDMVNLSHHAFDLITSYSIIEACEYNTIKHENHMSVVFTVISRYLRWFSNAPSEVLGGNKVER</sequence>
<dbReference type="AlphaFoldDB" id="A0A170MYQ7"/>
<dbReference type="Gene3D" id="3.40.50.1820">
    <property type="entry name" value="alpha/beta hydrolase"/>
    <property type="match status" value="1"/>
</dbReference>
<reference evidence="3 4" key="1">
    <citation type="submission" date="2015-08" db="EMBL/GenBank/DDBJ databases">
        <title>Draft Genome Sequences of 11 Lactococcus lactis subspecies cremoris strains.</title>
        <authorList>
            <person name="Wels M."/>
            <person name="Backus L."/>
            <person name="Boekhorst J."/>
            <person name="Dijkstra A."/>
            <person name="Beerthuizen M."/>
            <person name="Siezen R."/>
            <person name="Bachmann H."/>
            <person name="Van Hijum S."/>
        </authorList>
    </citation>
    <scope>NUCLEOTIDE SEQUENCE [LARGE SCALE GENOMIC DNA]</scope>
    <source>
        <strain evidence="3 4">KW10</strain>
    </source>
</reference>
<evidence type="ECO:0000256" key="1">
    <source>
        <dbReference type="ARBA" id="ARBA00005622"/>
    </source>
</evidence>
<evidence type="ECO:0000256" key="2">
    <source>
        <dbReference type="ARBA" id="ARBA00022801"/>
    </source>
</evidence>
<dbReference type="InterPro" id="IPR000801">
    <property type="entry name" value="Esterase-like"/>
</dbReference>